<keyword evidence="1" id="KW-0472">Membrane</keyword>
<dbReference type="Proteomes" id="UP001501074">
    <property type="component" value="Unassembled WGS sequence"/>
</dbReference>
<feature type="transmembrane region" description="Helical" evidence="1">
    <location>
        <begin position="21"/>
        <end position="43"/>
    </location>
</feature>
<evidence type="ECO:0000256" key="1">
    <source>
        <dbReference type="SAM" id="Phobius"/>
    </source>
</evidence>
<evidence type="ECO:0008006" key="4">
    <source>
        <dbReference type="Google" id="ProtNLM"/>
    </source>
</evidence>
<feature type="transmembrane region" description="Helical" evidence="1">
    <location>
        <begin position="139"/>
        <end position="170"/>
    </location>
</feature>
<feature type="transmembrane region" description="Helical" evidence="1">
    <location>
        <begin position="55"/>
        <end position="78"/>
    </location>
</feature>
<comment type="caution">
    <text evidence="2">The sequence shown here is derived from an EMBL/GenBank/DDBJ whole genome shotgun (WGS) entry which is preliminary data.</text>
</comment>
<reference evidence="3" key="1">
    <citation type="journal article" date="2019" name="Int. J. Syst. Evol. Microbiol.">
        <title>The Global Catalogue of Microorganisms (GCM) 10K type strain sequencing project: providing services to taxonomists for standard genome sequencing and annotation.</title>
        <authorList>
            <consortium name="The Broad Institute Genomics Platform"/>
            <consortium name="The Broad Institute Genome Sequencing Center for Infectious Disease"/>
            <person name="Wu L."/>
            <person name="Ma J."/>
        </authorList>
    </citation>
    <scope>NUCLEOTIDE SEQUENCE [LARGE SCALE GENOMIC DNA]</scope>
    <source>
        <strain evidence="3">JCM 16902</strain>
    </source>
</reference>
<dbReference type="EMBL" id="BAAAZO010000010">
    <property type="protein sequence ID" value="GAA3629636.1"/>
    <property type="molecule type" value="Genomic_DNA"/>
</dbReference>
<name>A0ABP7ADJ9_9ACTN</name>
<keyword evidence="1" id="KW-1133">Transmembrane helix</keyword>
<protein>
    <recommendedName>
        <fullName evidence="4">Sensor histidine kinase</fullName>
    </recommendedName>
</protein>
<evidence type="ECO:0000313" key="3">
    <source>
        <dbReference type="Proteomes" id="UP001501074"/>
    </source>
</evidence>
<keyword evidence="1" id="KW-0812">Transmembrane</keyword>
<organism evidence="2 3">
    <name type="scientific">Kineosporia mesophila</name>
    <dbReference type="NCBI Taxonomy" id="566012"/>
    <lineage>
        <taxon>Bacteria</taxon>
        <taxon>Bacillati</taxon>
        <taxon>Actinomycetota</taxon>
        <taxon>Actinomycetes</taxon>
        <taxon>Kineosporiales</taxon>
        <taxon>Kineosporiaceae</taxon>
        <taxon>Kineosporia</taxon>
    </lineage>
</organism>
<proteinExistence type="predicted"/>
<accession>A0ABP7ADJ9</accession>
<keyword evidence="3" id="KW-1185">Reference proteome</keyword>
<gene>
    <name evidence="2" type="ORF">GCM10022223_54110</name>
</gene>
<evidence type="ECO:0000313" key="2">
    <source>
        <dbReference type="EMBL" id="GAA3629636.1"/>
    </source>
</evidence>
<sequence length="196" mass="21436">MRRYLTPLKILTMRTWLVGAPRWKLALVQGTFFGAGLAIFAFFSSSGPEEGAARFIGPVVVGVVGGVVFGFFMGHVIANLNGALVRAAGLNDPHELRQAIRAGRRGSVPADPRIRQAALRVARHHLSEAERRGRSSRTLFAVFTLAYIAMATLLSPWWLVTAAFFAALLVCTVIQPNRLTLRIVDLETTNNEQVVP</sequence>